<evidence type="ECO:0000256" key="2">
    <source>
        <dbReference type="ARBA" id="ARBA00023015"/>
    </source>
</evidence>
<dbReference type="Gene3D" id="1.10.10.10">
    <property type="entry name" value="Winged helix-like DNA-binding domain superfamily/Winged helix DNA-binding domain"/>
    <property type="match status" value="1"/>
</dbReference>
<accession>A0AAE3VPS3</accession>
<dbReference type="InterPro" id="IPR036390">
    <property type="entry name" value="WH_DNA-bd_sf"/>
</dbReference>
<dbReference type="Gene3D" id="3.40.190.290">
    <property type="match status" value="1"/>
</dbReference>
<dbReference type="PROSITE" id="PS50931">
    <property type="entry name" value="HTH_LYSR"/>
    <property type="match status" value="1"/>
</dbReference>
<feature type="domain" description="HTH lysR-type" evidence="5">
    <location>
        <begin position="1"/>
        <end position="59"/>
    </location>
</feature>
<evidence type="ECO:0000256" key="3">
    <source>
        <dbReference type="ARBA" id="ARBA00023125"/>
    </source>
</evidence>
<dbReference type="Proteomes" id="UP001229244">
    <property type="component" value="Unassembled WGS sequence"/>
</dbReference>
<dbReference type="SUPFAM" id="SSF53850">
    <property type="entry name" value="Periplasmic binding protein-like II"/>
    <property type="match status" value="1"/>
</dbReference>
<proteinExistence type="inferred from homology"/>
<organism evidence="6 7">
    <name type="scientific">Amorphus orientalis</name>
    <dbReference type="NCBI Taxonomy" id="649198"/>
    <lineage>
        <taxon>Bacteria</taxon>
        <taxon>Pseudomonadati</taxon>
        <taxon>Pseudomonadota</taxon>
        <taxon>Alphaproteobacteria</taxon>
        <taxon>Hyphomicrobiales</taxon>
        <taxon>Amorphaceae</taxon>
        <taxon>Amorphus</taxon>
    </lineage>
</organism>
<dbReference type="InterPro" id="IPR058163">
    <property type="entry name" value="LysR-type_TF_proteobact-type"/>
</dbReference>
<dbReference type="GO" id="GO:0006351">
    <property type="term" value="P:DNA-templated transcription"/>
    <property type="evidence" value="ECO:0007669"/>
    <property type="project" value="TreeGrafter"/>
</dbReference>
<sequence length="305" mass="33979">MEWIQTLRSFTTAVQEGSLSGAGRLLGLSPASISRHISSLEDRLETQLLKRSSRHLALTEAGEIYYARVEQVLAQLEEANHSVSQLQAKPQGVLRVHSRMLVGQLMILPHLPEFLSIYPDITVDLMMSNSIAPVMDQGTDVDIRIGRLEDSSLIARKLTSSERVVCASPGYLAERPAIAEPADLRHHNCLTYRINLGTPVWRFLDAADRIEEVPIRGNVRTDFGFALVTMVRDGVGIGLLPDWSVHEDLKSGRLVRLLPDYKVSHIDFDNGVYAVFPATRQTSVKLRLFIDFIAGVFKRELDPAG</sequence>
<dbReference type="Pfam" id="PF03466">
    <property type="entry name" value="LysR_substrate"/>
    <property type="match status" value="1"/>
</dbReference>
<dbReference type="InterPro" id="IPR000847">
    <property type="entry name" value="LysR_HTH_N"/>
</dbReference>
<dbReference type="PANTHER" id="PTHR30537">
    <property type="entry name" value="HTH-TYPE TRANSCRIPTIONAL REGULATOR"/>
    <property type="match status" value="1"/>
</dbReference>
<comment type="similarity">
    <text evidence="1">Belongs to the LysR transcriptional regulatory family.</text>
</comment>
<dbReference type="GO" id="GO:0003700">
    <property type="term" value="F:DNA-binding transcription factor activity"/>
    <property type="evidence" value="ECO:0007669"/>
    <property type="project" value="InterPro"/>
</dbReference>
<dbReference type="EMBL" id="JAUSUL010000002">
    <property type="protein sequence ID" value="MDQ0315798.1"/>
    <property type="molecule type" value="Genomic_DNA"/>
</dbReference>
<dbReference type="AlphaFoldDB" id="A0AAE3VPS3"/>
<name>A0AAE3VPS3_9HYPH</name>
<keyword evidence="7" id="KW-1185">Reference proteome</keyword>
<dbReference type="Pfam" id="PF00126">
    <property type="entry name" value="HTH_1"/>
    <property type="match status" value="1"/>
</dbReference>
<dbReference type="PANTHER" id="PTHR30537:SF5">
    <property type="entry name" value="HTH-TYPE TRANSCRIPTIONAL ACTIVATOR TTDR-RELATED"/>
    <property type="match status" value="1"/>
</dbReference>
<dbReference type="SUPFAM" id="SSF46785">
    <property type="entry name" value="Winged helix' DNA-binding domain"/>
    <property type="match status" value="1"/>
</dbReference>
<dbReference type="RefSeq" id="WP_306885627.1">
    <property type="nucleotide sequence ID" value="NZ_JAUSUL010000002.1"/>
</dbReference>
<comment type="caution">
    <text evidence="6">The sequence shown here is derived from an EMBL/GenBank/DDBJ whole genome shotgun (WGS) entry which is preliminary data.</text>
</comment>
<dbReference type="InterPro" id="IPR036388">
    <property type="entry name" value="WH-like_DNA-bd_sf"/>
</dbReference>
<dbReference type="InterPro" id="IPR005119">
    <property type="entry name" value="LysR_subst-bd"/>
</dbReference>
<protein>
    <submittedName>
        <fullName evidence="6">DNA-binding transcriptional LysR family regulator</fullName>
    </submittedName>
</protein>
<gene>
    <name evidence="6" type="ORF">J2S73_002255</name>
</gene>
<dbReference type="FunFam" id="1.10.10.10:FF:000001">
    <property type="entry name" value="LysR family transcriptional regulator"/>
    <property type="match status" value="1"/>
</dbReference>
<dbReference type="GO" id="GO:0043565">
    <property type="term" value="F:sequence-specific DNA binding"/>
    <property type="evidence" value="ECO:0007669"/>
    <property type="project" value="TreeGrafter"/>
</dbReference>
<evidence type="ECO:0000259" key="5">
    <source>
        <dbReference type="PROSITE" id="PS50931"/>
    </source>
</evidence>
<keyword evidence="2" id="KW-0805">Transcription regulation</keyword>
<reference evidence="6" key="1">
    <citation type="submission" date="2023-07" db="EMBL/GenBank/DDBJ databases">
        <title>Genomic Encyclopedia of Type Strains, Phase IV (KMG-IV): sequencing the most valuable type-strain genomes for metagenomic binning, comparative biology and taxonomic classification.</title>
        <authorList>
            <person name="Goeker M."/>
        </authorList>
    </citation>
    <scope>NUCLEOTIDE SEQUENCE</scope>
    <source>
        <strain evidence="6">DSM 21202</strain>
    </source>
</reference>
<evidence type="ECO:0000313" key="6">
    <source>
        <dbReference type="EMBL" id="MDQ0315798.1"/>
    </source>
</evidence>
<keyword evidence="3 6" id="KW-0238">DNA-binding</keyword>
<evidence type="ECO:0000256" key="4">
    <source>
        <dbReference type="ARBA" id="ARBA00023163"/>
    </source>
</evidence>
<evidence type="ECO:0000256" key="1">
    <source>
        <dbReference type="ARBA" id="ARBA00009437"/>
    </source>
</evidence>
<evidence type="ECO:0000313" key="7">
    <source>
        <dbReference type="Proteomes" id="UP001229244"/>
    </source>
</evidence>
<keyword evidence="4" id="KW-0804">Transcription</keyword>
<dbReference type="CDD" id="cd08422">
    <property type="entry name" value="PBP2_CrgA_like"/>
    <property type="match status" value="1"/>
</dbReference>